<name>A0A6A6DEZ0_9PEZI</name>
<reference evidence="1" key="1">
    <citation type="journal article" date="2020" name="Stud. Mycol.">
        <title>101 Dothideomycetes genomes: a test case for predicting lifestyles and emergence of pathogens.</title>
        <authorList>
            <person name="Haridas S."/>
            <person name="Albert R."/>
            <person name="Binder M."/>
            <person name="Bloem J."/>
            <person name="Labutti K."/>
            <person name="Salamov A."/>
            <person name="Andreopoulos B."/>
            <person name="Baker S."/>
            <person name="Barry K."/>
            <person name="Bills G."/>
            <person name="Bluhm B."/>
            <person name="Cannon C."/>
            <person name="Castanera R."/>
            <person name="Culley D."/>
            <person name="Daum C."/>
            <person name="Ezra D."/>
            <person name="Gonzalez J."/>
            <person name="Henrissat B."/>
            <person name="Kuo A."/>
            <person name="Liang C."/>
            <person name="Lipzen A."/>
            <person name="Lutzoni F."/>
            <person name="Magnuson J."/>
            <person name="Mondo S."/>
            <person name="Nolan M."/>
            <person name="Ohm R."/>
            <person name="Pangilinan J."/>
            <person name="Park H.-J."/>
            <person name="Ramirez L."/>
            <person name="Alfaro M."/>
            <person name="Sun H."/>
            <person name="Tritt A."/>
            <person name="Yoshinaga Y."/>
            <person name="Zwiers L.-H."/>
            <person name="Turgeon B."/>
            <person name="Goodwin S."/>
            <person name="Spatafora J."/>
            <person name="Crous P."/>
            <person name="Grigoriev I."/>
        </authorList>
    </citation>
    <scope>NUCLEOTIDE SEQUENCE</scope>
    <source>
        <strain evidence="1">CBS 207.26</strain>
    </source>
</reference>
<proteinExistence type="predicted"/>
<dbReference type="Proteomes" id="UP000800200">
    <property type="component" value="Unassembled WGS sequence"/>
</dbReference>
<dbReference type="Pfam" id="PF13714">
    <property type="entry name" value="PEP_mutase"/>
    <property type="match status" value="1"/>
</dbReference>
<dbReference type="PANTHER" id="PTHR42905:SF13">
    <property type="entry name" value="CARBOXYVINYL-CARBOXYPHOSPHONATE PHOSPHORYLMUTASE-RELATED"/>
    <property type="match status" value="1"/>
</dbReference>
<dbReference type="OrthoDB" id="1923844at2759"/>
<keyword evidence="1" id="KW-0670">Pyruvate</keyword>
<dbReference type="InterPro" id="IPR039556">
    <property type="entry name" value="ICL/PEPM"/>
</dbReference>
<dbReference type="SUPFAM" id="SSF51621">
    <property type="entry name" value="Phosphoenolpyruvate/pyruvate domain"/>
    <property type="match status" value="1"/>
</dbReference>
<accession>A0A6A6DEZ0</accession>
<protein>
    <submittedName>
        <fullName evidence="1">Phosphoenolpyruvate/pyruvate domain-containing protein</fullName>
    </submittedName>
</protein>
<organism evidence="1 2">
    <name type="scientific">Zopfia rhizophila CBS 207.26</name>
    <dbReference type="NCBI Taxonomy" id="1314779"/>
    <lineage>
        <taxon>Eukaryota</taxon>
        <taxon>Fungi</taxon>
        <taxon>Dikarya</taxon>
        <taxon>Ascomycota</taxon>
        <taxon>Pezizomycotina</taxon>
        <taxon>Dothideomycetes</taxon>
        <taxon>Dothideomycetes incertae sedis</taxon>
        <taxon>Zopfiaceae</taxon>
        <taxon>Zopfia</taxon>
    </lineage>
</organism>
<dbReference type="AlphaFoldDB" id="A0A6A6DEZ0"/>
<dbReference type="CDD" id="cd00377">
    <property type="entry name" value="ICL_PEPM"/>
    <property type="match status" value="1"/>
</dbReference>
<gene>
    <name evidence="1" type="ORF">K469DRAFT_723362</name>
</gene>
<sequence length="300" mass="32598">MPSVELAKNGDSNGTQYQYPLERGAQRNETATRLRKMLVEAHIDPAKIVQHPIAWDGLTARLVQEAGFDMVFLGGYAVSASHGLADAGYLGFTDMVHRTLEVCRVVDVPVMVDGDTGYGNEVNVRRTVQGYAKAGAAGIMIEDQVSPKRCRHTKDKGVVSFDDAVSRIRAAVTARNEGVDIFILARTDAHIISYEEATRRAKAFFAEGADAMGPHIPSFINIIEGGKTPALSYTELAAMGYCSVAYPLTLLAAGIKAMRAALQGLLDKSKPPNTIMSFEDVCSTVGFQEYWDLADRFTQT</sequence>
<dbReference type="GO" id="GO:0003824">
    <property type="term" value="F:catalytic activity"/>
    <property type="evidence" value="ECO:0007669"/>
    <property type="project" value="InterPro"/>
</dbReference>
<keyword evidence="2" id="KW-1185">Reference proteome</keyword>
<dbReference type="EMBL" id="ML994714">
    <property type="protein sequence ID" value="KAF2176146.1"/>
    <property type="molecule type" value="Genomic_DNA"/>
</dbReference>
<evidence type="ECO:0000313" key="1">
    <source>
        <dbReference type="EMBL" id="KAF2176146.1"/>
    </source>
</evidence>
<dbReference type="InterPro" id="IPR015813">
    <property type="entry name" value="Pyrv/PenolPyrv_kinase-like_dom"/>
</dbReference>
<dbReference type="Gene3D" id="3.20.20.60">
    <property type="entry name" value="Phosphoenolpyruvate-binding domains"/>
    <property type="match status" value="1"/>
</dbReference>
<evidence type="ECO:0000313" key="2">
    <source>
        <dbReference type="Proteomes" id="UP000800200"/>
    </source>
</evidence>
<dbReference type="PANTHER" id="PTHR42905">
    <property type="entry name" value="PHOSPHOENOLPYRUVATE CARBOXYLASE"/>
    <property type="match status" value="1"/>
</dbReference>
<dbReference type="InterPro" id="IPR040442">
    <property type="entry name" value="Pyrv_kinase-like_dom_sf"/>
</dbReference>